<organism evidence="2 3">
    <name type="scientific">Ketogulonicigenium robustum</name>
    <dbReference type="NCBI Taxonomy" id="92947"/>
    <lineage>
        <taxon>Bacteria</taxon>
        <taxon>Pseudomonadati</taxon>
        <taxon>Pseudomonadota</taxon>
        <taxon>Alphaproteobacteria</taxon>
        <taxon>Rhodobacterales</taxon>
        <taxon>Roseobacteraceae</taxon>
        <taxon>Ketogulonicigenium</taxon>
    </lineage>
</organism>
<dbReference type="EMBL" id="CP019937">
    <property type="protein sequence ID" value="ARO14279.1"/>
    <property type="molecule type" value="Genomic_DNA"/>
</dbReference>
<sequence length="281" mass="29801">MTDLSTTRCTAWAITRADGTTLGFTDHDADLTFAGLTFRAASGMTASTLAQGSGLSVDNAEGFGTLTADAMREADIRAGHFDGADVKIWQVNWQAPAVRQQIFHGTLGEITLEGGAWRAELRGAAEALSRPLGRSYQRGCAAVLGDAACGFDLSTPGFTADTTLRSATETRLTLPAIDAAPRWFERGQVQILSGAAAGLTATIKTDEAAGDTRILTLWSPLAITPEPDAQIRLLPGCDKRMATCRAKFGNLPNYRGFPHIPGEDWLRAIPKSGASGESLFQ</sequence>
<dbReference type="InterPro" id="IPR018964">
    <property type="entry name" value="Phage_phiJL001_Gp84_C"/>
</dbReference>
<dbReference type="AlphaFoldDB" id="A0A1W6NYL9"/>
<dbReference type="NCBIfam" id="TIGR02218">
    <property type="entry name" value="phg_TIGR02218"/>
    <property type="match status" value="1"/>
</dbReference>
<name>A0A1W6NYL9_9RHOB</name>
<evidence type="ECO:0000259" key="1">
    <source>
        <dbReference type="Pfam" id="PF09356"/>
    </source>
</evidence>
<proteinExistence type="predicted"/>
<protein>
    <submittedName>
        <fullName evidence="2">Phage protein</fullName>
    </submittedName>
</protein>
<keyword evidence="3" id="KW-1185">Reference proteome</keyword>
<dbReference type="Proteomes" id="UP000242447">
    <property type="component" value="Chromosome"/>
</dbReference>
<reference evidence="2 3" key="1">
    <citation type="submission" date="2017-02" db="EMBL/GenBank/DDBJ databases">
        <title>Ketogulonicigenium robustum SPU B003 Genome sequencing and assembly.</title>
        <authorList>
            <person name="Li Y."/>
            <person name="Liu L."/>
            <person name="Wang C."/>
            <person name="Zhang M."/>
            <person name="Zhang T."/>
            <person name="Zhang Y."/>
        </authorList>
    </citation>
    <scope>NUCLEOTIDE SEQUENCE [LARGE SCALE GENOMIC DNA]</scope>
    <source>
        <strain evidence="2 3">SPU_B003</strain>
    </source>
</reference>
<accession>A0A1W6NYL9</accession>
<dbReference type="Pfam" id="PF09931">
    <property type="entry name" value="Phage_phiJL001_Gp84_N"/>
    <property type="match status" value="1"/>
</dbReference>
<gene>
    <name evidence="2" type="ORF">BVG79_00927</name>
</gene>
<dbReference type="OrthoDB" id="1633386at2"/>
<dbReference type="RefSeq" id="WP_085785853.1">
    <property type="nucleotide sequence ID" value="NZ_CP019937.1"/>
</dbReference>
<dbReference type="STRING" id="92947.BVG79_00927"/>
<feature type="domain" description="Bacteriophage phiJL001 Gp84 C-terminal" evidence="1">
    <location>
        <begin position="182"/>
        <end position="264"/>
    </location>
</feature>
<dbReference type="KEGG" id="kro:BVG79_00927"/>
<evidence type="ECO:0000313" key="2">
    <source>
        <dbReference type="EMBL" id="ARO14279.1"/>
    </source>
</evidence>
<dbReference type="InterPro" id="IPR011928">
    <property type="entry name" value="Phage_phiJL001_Gp84"/>
</dbReference>
<evidence type="ECO:0000313" key="3">
    <source>
        <dbReference type="Proteomes" id="UP000242447"/>
    </source>
</evidence>
<dbReference type="Pfam" id="PF09356">
    <property type="entry name" value="Phage_BR0599"/>
    <property type="match status" value="1"/>
</dbReference>